<organism evidence="3 4">
    <name type="scientific">Talaromyces atroroseus</name>
    <dbReference type="NCBI Taxonomy" id="1441469"/>
    <lineage>
        <taxon>Eukaryota</taxon>
        <taxon>Fungi</taxon>
        <taxon>Dikarya</taxon>
        <taxon>Ascomycota</taxon>
        <taxon>Pezizomycotina</taxon>
        <taxon>Eurotiomycetes</taxon>
        <taxon>Eurotiomycetidae</taxon>
        <taxon>Eurotiales</taxon>
        <taxon>Trichocomaceae</taxon>
        <taxon>Talaromyces</taxon>
        <taxon>Talaromyces sect. Trachyspermi</taxon>
    </lineage>
</organism>
<evidence type="ECO:0000256" key="2">
    <source>
        <dbReference type="SAM" id="Phobius"/>
    </source>
</evidence>
<dbReference type="EMBL" id="LFMY01000002">
    <property type="protein sequence ID" value="OKL63371.1"/>
    <property type="molecule type" value="Genomic_DNA"/>
</dbReference>
<dbReference type="GeneID" id="31001452"/>
<dbReference type="Proteomes" id="UP000214365">
    <property type="component" value="Unassembled WGS sequence"/>
</dbReference>
<keyword evidence="2" id="KW-0472">Membrane</keyword>
<protein>
    <submittedName>
        <fullName evidence="3">Uncharacterized protein</fullName>
    </submittedName>
</protein>
<keyword evidence="2" id="KW-0812">Transmembrane</keyword>
<feature type="region of interest" description="Disordered" evidence="1">
    <location>
        <begin position="1"/>
        <end position="30"/>
    </location>
</feature>
<dbReference type="InterPro" id="IPR022185">
    <property type="entry name" value="DUF3712"/>
</dbReference>
<feature type="compositionally biased region" description="Basic and acidic residues" evidence="1">
    <location>
        <begin position="1"/>
        <end position="14"/>
    </location>
</feature>
<dbReference type="AlphaFoldDB" id="A0A1Q5QBW5"/>
<name>A0A1Q5QBW5_TALAT</name>
<evidence type="ECO:0000313" key="3">
    <source>
        <dbReference type="EMBL" id="OKL63371.1"/>
    </source>
</evidence>
<accession>A0A1Q5QBW5</accession>
<reference evidence="3 4" key="1">
    <citation type="submission" date="2015-06" db="EMBL/GenBank/DDBJ databases">
        <title>Talaromyces atroroseus IBT 11181 draft genome.</title>
        <authorList>
            <person name="Rasmussen K.B."/>
            <person name="Rasmussen S."/>
            <person name="Petersen B."/>
            <person name="Sicheritz-Ponten T."/>
            <person name="Mortensen U.H."/>
            <person name="Thrane U."/>
        </authorList>
    </citation>
    <scope>NUCLEOTIDE SEQUENCE [LARGE SCALE GENOMIC DNA]</scope>
    <source>
        <strain evidence="3 4">IBT 11181</strain>
    </source>
</reference>
<dbReference type="Pfam" id="PF12505">
    <property type="entry name" value="DUF3712"/>
    <property type="match status" value="1"/>
</dbReference>
<sequence length="440" mass="48344">MSDIEKSDVEKEAEAAAPTTDAVREPPNRKIDEVSKELLRLNKATEAVAEQDENVPPPPPLTKWQKVKRHFRRFWICYLIALIIFLAIFLPCLFLLIIPRIAQDLLNRGSIVINNASILQPQNDSVILSISSNIYIPGPFTVNTQPEHLQMYIPQTGSQYPMVQLNLPGAKVHKNTTIEETGQYTPLENYTTWHEFVHDTIFLNDGSLGLKGSVVAQLGKIKSFTLDLNKVAPAKGLNQFSGFSIDSASLVLPAESDGTNLIANATLPNQSILTLEIGNTTLNILSGDIVIGTGVIENLLLRPGNNTVQIRGTANLTTIMDNLSTIISQQGPYIKNGYLALTSQVTDISYNGSNVPYYTEEMSKVSLTAQTPLLGMVLSTLQGFLSSEAANGTNLTATLENSIEADYSRSNSVKRIRDVLDNSTEIELITRNHLERLAKL</sequence>
<dbReference type="OrthoDB" id="10039566at2759"/>
<dbReference type="PANTHER" id="PTHR35895">
    <property type="entry name" value="CHROMOSOME 16, WHOLE GENOME SHOTGUN SEQUENCE"/>
    <property type="match status" value="1"/>
</dbReference>
<dbReference type="RefSeq" id="XP_020123492.1">
    <property type="nucleotide sequence ID" value="XM_020261389.1"/>
</dbReference>
<feature type="transmembrane region" description="Helical" evidence="2">
    <location>
        <begin position="75"/>
        <end position="98"/>
    </location>
</feature>
<dbReference type="InterPro" id="IPR046368">
    <property type="entry name" value="Tag1"/>
</dbReference>
<evidence type="ECO:0000256" key="1">
    <source>
        <dbReference type="SAM" id="MobiDB-lite"/>
    </source>
</evidence>
<gene>
    <name evidence="3" type="ORF">UA08_01697</name>
</gene>
<comment type="caution">
    <text evidence="3">The sequence shown here is derived from an EMBL/GenBank/DDBJ whole genome shotgun (WGS) entry which is preliminary data.</text>
</comment>
<keyword evidence="4" id="KW-1185">Reference proteome</keyword>
<dbReference type="GO" id="GO:0000329">
    <property type="term" value="C:fungal-type vacuole membrane"/>
    <property type="evidence" value="ECO:0007669"/>
    <property type="project" value="InterPro"/>
</dbReference>
<dbReference type="STRING" id="1441469.A0A1Q5QBW5"/>
<keyword evidence="2" id="KW-1133">Transmembrane helix</keyword>
<dbReference type="PANTHER" id="PTHR35895:SF2">
    <property type="match status" value="1"/>
</dbReference>
<proteinExistence type="predicted"/>
<evidence type="ECO:0000313" key="4">
    <source>
        <dbReference type="Proteomes" id="UP000214365"/>
    </source>
</evidence>